<dbReference type="EMBL" id="KV440972">
    <property type="protein sequence ID" value="OAD80220.1"/>
    <property type="molecule type" value="Genomic_DNA"/>
</dbReference>
<reference evidence="3" key="1">
    <citation type="submission" date="2015-06" db="EMBL/GenBank/DDBJ databases">
        <title>Expansion of signal transduction pathways in fungi by whole-genome duplication.</title>
        <authorList>
            <consortium name="DOE Joint Genome Institute"/>
            <person name="Corrochano L.M."/>
            <person name="Kuo A."/>
            <person name="Marcet-Houben M."/>
            <person name="Polaino S."/>
            <person name="Salamov A."/>
            <person name="Villalobos J.M."/>
            <person name="Alvarez M.I."/>
            <person name="Avalos J."/>
            <person name="Benito E.P."/>
            <person name="Benoit I."/>
            <person name="Burger G."/>
            <person name="Camino L.P."/>
            <person name="Canovas D."/>
            <person name="Cerda-Olmedo E."/>
            <person name="Cheng J.-F."/>
            <person name="Dominguez A."/>
            <person name="Elias M."/>
            <person name="Eslava A.P."/>
            <person name="Glaser F."/>
            <person name="Grimwood J."/>
            <person name="Gutierrez G."/>
            <person name="Heitman J."/>
            <person name="Henrissat B."/>
            <person name="Iturriaga E.A."/>
            <person name="Lang B.F."/>
            <person name="Lavin J.L."/>
            <person name="Lee S."/>
            <person name="Li W."/>
            <person name="Lindquist E."/>
            <person name="Lopez-Garcia S."/>
            <person name="Luque E.M."/>
            <person name="Marcos A.T."/>
            <person name="Martin J."/>
            <person name="McCluskey K."/>
            <person name="Medina H.R."/>
            <person name="Miralles-Duran A."/>
            <person name="Miyazaki A."/>
            <person name="Munoz-Torres E."/>
            <person name="Oguiza J.A."/>
            <person name="Ohm R."/>
            <person name="Olmedo M."/>
            <person name="Orejas M."/>
            <person name="Ortiz-Castellanos L."/>
            <person name="Pisabarro A.G."/>
            <person name="Rodriguez-Romero J."/>
            <person name="Ruiz-Herrera J."/>
            <person name="Ruiz-Vazquez R."/>
            <person name="Sanz C."/>
            <person name="Schackwitz W."/>
            <person name="Schmutz J."/>
            <person name="Shahriari M."/>
            <person name="Shelest E."/>
            <person name="Silva-Franco F."/>
            <person name="Soanes D."/>
            <person name="Syed K."/>
            <person name="Tagua V.G."/>
            <person name="Talbot N.J."/>
            <person name="Thon M."/>
            <person name="De vries R.P."/>
            <person name="Wiebenga A."/>
            <person name="Yadav J.S."/>
            <person name="Braun E.L."/>
            <person name="Baker S."/>
            <person name="Garre V."/>
            <person name="Horwitz B."/>
            <person name="Torres-Martinez S."/>
            <person name="Idnurm A."/>
            <person name="Herrera-Estrella A."/>
            <person name="Gabaldon T."/>
            <person name="Grigoriev I.V."/>
        </authorList>
    </citation>
    <scope>NUCLEOTIDE SEQUENCE [LARGE SCALE GENOMIC DNA]</scope>
    <source>
        <strain evidence="3">NRRL 1555(-)</strain>
    </source>
</reference>
<name>A0A167QT11_PHYB8</name>
<accession>A0A167QT11</accession>
<dbReference type="AlphaFoldDB" id="A0A167QT11"/>
<dbReference type="RefSeq" id="XP_018298260.1">
    <property type="nucleotide sequence ID" value="XM_018434760.1"/>
</dbReference>
<keyword evidence="1" id="KW-1133">Transmembrane helix</keyword>
<dbReference type="InParanoid" id="A0A167QT11"/>
<dbReference type="GeneID" id="28995666"/>
<dbReference type="VEuPathDB" id="FungiDB:PHYBLDRAFT_163244"/>
<keyword evidence="1" id="KW-0812">Transmembrane</keyword>
<proteinExistence type="predicted"/>
<gene>
    <name evidence="2" type="ORF">PHYBLDRAFT_163244</name>
</gene>
<feature type="transmembrane region" description="Helical" evidence="1">
    <location>
        <begin position="75"/>
        <end position="99"/>
    </location>
</feature>
<evidence type="ECO:0000256" key="1">
    <source>
        <dbReference type="SAM" id="Phobius"/>
    </source>
</evidence>
<protein>
    <submittedName>
        <fullName evidence="2">Uncharacterized protein</fullName>
    </submittedName>
</protein>
<evidence type="ECO:0000313" key="3">
    <source>
        <dbReference type="Proteomes" id="UP000077315"/>
    </source>
</evidence>
<evidence type="ECO:0000313" key="2">
    <source>
        <dbReference type="EMBL" id="OAD80220.1"/>
    </source>
</evidence>
<keyword evidence="1" id="KW-0472">Membrane</keyword>
<dbReference type="Proteomes" id="UP000077315">
    <property type="component" value="Unassembled WGS sequence"/>
</dbReference>
<organism evidence="2 3">
    <name type="scientific">Phycomyces blakesleeanus (strain ATCC 8743b / DSM 1359 / FGSC 10004 / NBRC 33097 / NRRL 1555)</name>
    <dbReference type="NCBI Taxonomy" id="763407"/>
    <lineage>
        <taxon>Eukaryota</taxon>
        <taxon>Fungi</taxon>
        <taxon>Fungi incertae sedis</taxon>
        <taxon>Mucoromycota</taxon>
        <taxon>Mucoromycotina</taxon>
        <taxon>Mucoromycetes</taxon>
        <taxon>Mucorales</taxon>
        <taxon>Phycomycetaceae</taxon>
        <taxon>Phycomyces</taxon>
    </lineage>
</organism>
<keyword evidence="3" id="KW-1185">Reference proteome</keyword>
<sequence length="420" mass="48005">MSNINNTNDHVIVSETSSKKKMNDKENLMNSYVFKHTHFGNRTSNCAESTHASLKHALGTSSGKLKTVTIKVTKWYEELICVCFIILNINGLNFIIMVINEIDNRKRRLTMDCLGESTTIVFYKINSSQLNNICHKIRLFAMDHIKLELAKSIISEKLPKEQWRINYFEEEDHSIINNTLPVSKNINKITTITLQLDYKLERITQILNSAQSKKQQVNFEEYIDKIIELDAKQKLENINSSTIVKAISHVVFQFLKAFFLYYIWLLECIYCLTSVGVTIMTSSHKLALGLPTKLAPYRSDTVYPAMIATTLSQYEYVLICDKSNIRVSGSPHHKVITLPELLKATTGMSVDLFTSTLDTKACKKIIDTYPPIQDMVYPPLATLSVSLAQFKLHQVKEDTLLHNLQYNLSGSFWPLDILAY</sequence>